<gene>
    <name evidence="5" type="ORF">Dbus_chr2Rg604</name>
</gene>
<protein>
    <submittedName>
        <fullName evidence="5">CG6337</fullName>
    </submittedName>
</protein>
<accession>A0A0M4ETW0</accession>
<feature type="signal peptide" evidence="2">
    <location>
        <begin position="1"/>
        <end position="17"/>
    </location>
</feature>
<dbReference type="SMR" id="A0A0M4ETW0"/>
<dbReference type="EMBL" id="CP012524">
    <property type="protein sequence ID" value="ALC41025.1"/>
    <property type="molecule type" value="Genomic_DNA"/>
</dbReference>
<dbReference type="Gene3D" id="3.90.70.10">
    <property type="entry name" value="Cysteine proteinases"/>
    <property type="match status" value="1"/>
</dbReference>
<feature type="domain" description="Cathepsin propeptide inhibitor" evidence="4">
    <location>
        <begin position="28"/>
        <end position="88"/>
    </location>
</feature>
<dbReference type="SMART" id="SM00645">
    <property type="entry name" value="Pept_C1"/>
    <property type="match status" value="1"/>
</dbReference>
<evidence type="ECO:0000256" key="1">
    <source>
        <dbReference type="ARBA" id="ARBA00008455"/>
    </source>
</evidence>
<dbReference type="Proteomes" id="UP000494163">
    <property type="component" value="Chromosome 2R"/>
</dbReference>
<feature type="chain" id="PRO_5018751349" evidence="2">
    <location>
        <begin position="18"/>
        <end position="342"/>
    </location>
</feature>
<feature type="non-terminal residue" evidence="5">
    <location>
        <position position="342"/>
    </location>
</feature>
<organism evidence="5 6">
    <name type="scientific">Drosophila busckii</name>
    <name type="common">Fruit fly</name>
    <dbReference type="NCBI Taxonomy" id="30019"/>
    <lineage>
        <taxon>Eukaryota</taxon>
        <taxon>Metazoa</taxon>
        <taxon>Ecdysozoa</taxon>
        <taxon>Arthropoda</taxon>
        <taxon>Hexapoda</taxon>
        <taxon>Insecta</taxon>
        <taxon>Pterygota</taxon>
        <taxon>Neoptera</taxon>
        <taxon>Endopterygota</taxon>
        <taxon>Diptera</taxon>
        <taxon>Brachycera</taxon>
        <taxon>Muscomorpha</taxon>
        <taxon>Ephydroidea</taxon>
        <taxon>Drosophilidae</taxon>
        <taxon>Drosophila</taxon>
    </lineage>
</organism>
<dbReference type="PANTHER" id="PTHR12411">
    <property type="entry name" value="CYSTEINE PROTEASE FAMILY C1-RELATED"/>
    <property type="match status" value="1"/>
</dbReference>
<reference evidence="5 6" key="1">
    <citation type="submission" date="2015-08" db="EMBL/GenBank/DDBJ databases">
        <title>Ancestral chromatin configuration constrains chromatin evolution on differentiating sex chromosomes in Drosophila.</title>
        <authorList>
            <person name="Zhou Q."/>
            <person name="Bachtrog D."/>
        </authorList>
    </citation>
    <scope>NUCLEOTIDE SEQUENCE [LARGE SCALE GENOMIC DNA]</scope>
    <source>
        <tissue evidence="5">Whole larvae</tissue>
    </source>
</reference>
<dbReference type="InterPro" id="IPR000668">
    <property type="entry name" value="Peptidase_C1A_C"/>
</dbReference>
<keyword evidence="6" id="KW-1185">Reference proteome</keyword>
<dbReference type="GO" id="GO:0006508">
    <property type="term" value="P:proteolysis"/>
    <property type="evidence" value="ECO:0007669"/>
    <property type="project" value="InterPro"/>
</dbReference>
<evidence type="ECO:0000256" key="2">
    <source>
        <dbReference type="SAM" id="SignalP"/>
    </source>
</evidence>
<dbReference type="SUPFAM" id="SSF54001">
    <property type="entry name" value="Cysteine proteinases"/>
    <property type="match status" value="1"/>
</dbReference>
<sequence length="342" mass="37420">MFRLLLCCVILCSSALAFNHGQQAQQDFENYKVAFEKNYATTAEENAARYFYNYHMNLVRQHNALADRNGTSYHVGENIFSDIRLRTFAARLPQAIYPTGSNAKEPLPTGDVVPPTFNLTEEFELTVNAADQGTVCSSSWAYSVAKAVQIMNAAQLLEPMPEELSAQSLIDCAGMGTGCSTQVPQTALDYLTVVQDTTLLPASEYANNNTLSAQGMCRPSSGAAAVVGAIKLDNYARIEGGDDEAVKRFVSSGFPVIVEYNPASFGFMHYRSGVYVPPNKLRAASSQFLVVLGFGHDTASNLDYWLCLNSFGRRWGENGYIKIVRDDAHPIGKRAVFPNSLG</sequence>
<feature type="domain" description="Peptidase C1A papain C-terminal" evidence="3">
    <location>
        <begin position="113"/>
        <end position="339"/>
    </location>
</feature>
<proteinExistence type="inferred from homology"/>
<dbReference type="STRING" id="30019.A0A0M4ETW0"/>
<keyword evidence="2" id="KW-0732">Signal</keyword>
<name>A0A0M4ETW0_DROBS</name>
<dbReference type="InterPro" id="IPR013201">
    <property type="entry name" value="Prot_inhib_I29"/>
</dbReference>
<evidence type="ECO:0000313" key="6">
    <source>
        <dbReference type="Proteomes" id="UP000494163"/>
    </source>
</evidence>
<dbReference type="OMA" id="QQGMCLP"/>
<evidence type="ECO:0000259" key="3">
    <source>
        <dbReference type="SMART" id="SM00645"/>
    </source>
</evidence>
<dbReference type="InterPro" id="IPR039417">
    <property type="entry name" value="Peptidase_C1A_papain-like"/>
</dbReference>
<dbReference type="InterPro" id="IPR038765">
    <property type="entry name" value="Papain-like_cys_pep_sf"/>
</dbReference>
<dbReference type="CDD" id="cd02248">
    <property type="entry name" value="Peptidase_C1A"/>
    <property type="match status" value="1"/>
</dbReference>
<dbReference type="OrthoDB" id="387093at2759"/>
<dbReference type="AlphaFoldDB" id="A0A0M4ETW0"/>
<evidence type="ECO:0000259" key="4">
    <source>
        <dbReference type="SMART" id="SM00848"/>
    </source>
</evidence>
<dbReference type="InterPro" id="IPR013128">
    <property type="entry name" value="Peptidase_C1A"/>
</dbReference>
<dbReference type="Pfam" id="PF00112">
    <property type="entry name" value="Peptidase_C1"/>
    <property type="match status" value="1"/>
</dbReference>
<dbReference type="SMART" id="SM00848">
    <property type="entry name" value="Inhibitor_I29"/>
    <property type="match status" value="1"/>
</dbReference>
<dbReference type="GO" id="GO:0008234">
    <property type="term" value="F:cysteine-type peptidase activity"/>
    <property type="evidence" value="ECO:0007669"/>
    <property type="project" value="InterPro"/>
</dbReference>
<comment type="similarity">
    <text evidence="1">Belongs to the peptidase C1 family.</text>
</comment>
<evidence type="ECO:0000313" key="5">
    <source>
        <dbReference type="EMBL" id="ALC41025.1"/>
    </source>
</evidence>
<dbReference type="Pfam" id="PF08246">
    <property type="entry name" value="Inhibitor_I29"/>
    <property type="match status" value="1"/>
</dbReference>